<organism evidence="1 2">
    <name type="scientific">Ixodes persulcatus</name>
    <name type="common">Taiga tick</name>
    <dbReference type="NCBI Taxonomy" id="34615"/>
    <lineage>
        <taxon>Eukaryota</taxon>
        <taxon>Metazoa</taxon>
        <taxon>Ecdysozoa</taxon>
        <taxon>Arthropoda</taxon>
        <taxon>Chelicerata</taxon>
        <taxon>Arachnida</taxon>
        <taxon>Acari</taxon>
        <taxon>Parasitiformes</taxon>
        <taxon>Ixodida</taxon>
        <taxon>Ixodoidea</taxon>
        <taxon>Ixodidae</taxon>
        <taxon>Ixodinae</taxon>
        <taxon>Ixodes</taxon>
    </lineage>
</organism>
<gene>
    <name evidence="1" type="ORF">HPB47_011189</name>
</gene>
<reference evidence="1 2" key="1">
    <citation type="journal article" date="2020" name="Cell">
        <title>Large-Scale Comparative Analyses of Tick Genomes Elucidate Their Genetic Diversity and Vector Capacities.</title>
        <authorList>
            <consortium name="Tick Genome and Microbiome Consortium (TIGMIC)"/>
            <person name="Jia N."/>
            <person name="Wang J."/>
            <person name="Shi W."/>
            <person name="Du L."/>
            <person name="Sun Y."/>
            <person name="Zhan W."/>
            <person name="Jiang J.F."/>
            <person name="Wang Q."/>
            <person name="Zhang B."/>
            <person name="Ji P."/>
            <person name="Bell-Sakyi L."/>
            <person name="Cui X.M."/>
            <person name="Yuan T.T."/>
            <person name="Jiang B.G."/>
            <person name="Yang W.F."/>
            <person name="Lam T.T."/>
            <person name="Chang Q.C."/>
            <person name="Ding S.J."/>
            <person name="Wang X.J."/>
            <person name="Zhu J.G."/>
            <person name="Ruan X.D."/>
            <person name="Zhao L."/>
            <person name="Wei J.T."/>
            <person name="Ye R.Z."/>
            <person name="Que T.C."/>
            <person name="Du C.H."/>
            <person name="Zhou Y.H."/>
            <person name="Cheng J.X."/>
            <person name="Dai P.F."/>
            <person name="Guo W.B."/>
            <person name="Han X.H."/>
            <person name="Huang E.J."/>
            <person name="Li L.F."/>
            <person name="Wei W."/>
            <person name="Gao Y.C."/>
            <person name="Liu J.Z."/>
            <person name="Shao H.Z."/>
            <person name="Wang X."/>
            <person name="Wang C.C."/>
            <person name="Yang T.C."/>
            <person name="Huo Q.B."/>
            <person name="Li W."/>
            <person name="Chen H.Y."/>
            <person name="Chen S.E."/>
            <person name="Zhou L.G."/>
            <person name="Ni X.B."/>
            <person name="Tian J.H."/>
            <person name="Sheng Y."/>
            <person name="Liu T."/>
            <person name="Pan Y.S."/>
            <person name="Xia L.Y."/>
            <person name="Li J."/>
            <person name="Zhao F."/>
            <person name="Cao W.C."/>
        </authorList>
    </citation>
    <scope>NUCLEOTIDE SEQUENCE [LARGE SCALE GENOMIC DNA]</scope>
    <source>
        <strain evidence="1">Iper-2018</strain>
    </source>
</reference>
<keyword evidence="2" id="KW-1185">Reference proteome</keyword>
<accession>A0AC60NWZ4</accession>
<evidence type="ECO:0000313" key="1">
    <source>
        <dbReference type="EMBL" id="KAG0411685.1"/>
    </source>
</evidence>
<dbReference type="EMBL" id="JABSTQ010011413">
    <property type="protein sequence ID" value="KAG0411685.1"/>
    <property type="molecule type" value="Genomic_DNA"/>
</dbReference>
<comment type="caution">
    <text evidence="1">The sequence shown here is derived from an EMBL/GenBank/DDBJ whole genome shotgun (WGS) entry which is preliminary data.</text>
</comment>
<proteinExistence type="predicted"/>
<evidence type="ECO:0000313" key="2">
    <source>
        <dbReference type="Proteomes" id="UP000805193"/>
    </source>
</evidence>
<name>A0AC60NWZ4_IXOPE</name>
<dbReference type="Proteomes" id="UP000805193">
    <property type="component" value="Unassembled WGS sequence"/>
</dbReference>
<protein>
    <submittedName>
        <fullName evidence="1">Uncharacterized protein</fullName>
    </submittedName>
</protein>
<sequence length="192" mass="21701">DQVFRDHRGAFETSDARFVGEYRLTKGVTRWLCGQLRGKLKRRREGPRVLTVEQQVLSALRFYAAGGFQGTAKYDLKEKLLPVTDAHVSELLFLYMPVVMFTATVQPPLPPLLAVLQTVLAARRRRPRDFAVPGKPCDVQVEGYFIYARFIVLSCSPRDPPRVQSVSPSVIDGESQTFNVSKPSWVTLTLLY</sequence>
<feature type="non-terminal residue" evidence="1">
    <location>
        <position position="1"/>
    </location>
</feature>